<organism evidence="1 2">
    <name type="scientific">Coniosporium uncinatum</name>
    <dbReference type="NCBI Taxonomy" id="93489"/>
    <lineage>
        <taxon>Eukaryota</taxon>
        <taxon>Fungi</taxon>
        <taxon>Dikarya</taxon>
        <taxon>Ascomycota</taxon>
        <taxon>Pezizomycotina</taxon>
        <taxon>Dothideomycetes</taxon>
        <taxon>Dothideomycetes incertae sedis</taxon>
        <taxon>Coniosporium</taxon>
    </lineage>
</organism>
<name>A0ACC3D4L1_9PEZI</name>
<sequence>MLWYIREASVAVYVANVPLIWPQLREWFPFLRELSAVRTSDLPYHTVSGPNSQGASRRASIPMEKQVQEVHEMHNMQIQDSMTIERSAGSDSSSSYTDEKHHRSSQVPSPEVATLPTYPSLRTLDLAFMRPERERRQKSSDSDERILHAQHSAQWGKGDIRTDVTIGIERGDLDAKREAKREKMERRLSKQSNANSESESHWNTRLRDGSTVEIEGGRSKRGFFSSRPSRSAGKD</sequence>
<reference evidence="1" key="1">
    <citation type="submission" date="2024-09" db="EMBL/GenBank/DDBJ databases">
        <title>Black Yeasts Isolated from many extreme environments.</title>
        <authorList>
            <person name="Coleine C."/>
            <person name="Stajich J.E."/>
            <person name="Selbmann L."/>
        </authorList>
    </citation>
    <scope>NUCLEOTIDE SEQUENCE</scope>
    <source>
        <strain evidence="1">CCFEE 5737</strain>
    </source>
</reference>
<accession>A0ACC3D4L1</accession>
<dbReference type="Proteomes" id="UP001186974">
    <property type="component" value="Unassembled WGS sequence"/>
</dbReference>
<evidence type="ECO:0000313" key="1">
    <source>
        <dbReference type="EMBL" id="KAK3061740.1"/>
    </source>
</evidence>
<protein>
    <submittedName>
        <fullName evidence="1">Uncharacterized protein</fullName>
    </submittedName>
</protein>
<comment type="caution">
    <text evidence="1">The sequence shown here is derived from an EMBL/GenBank/DDBJ whole genome shotgun (WGS) entry which is preliminary data.</text>
</comment>
<proteinExistence type="predicted"/>
<evidence type="ECO:0000313" key="2">
    <source>
        <dbReference type="Proteomes" id="UP001186974"/>
    </source>
</evidence>
<keyword evidence="2" id="KW-1185">Reference proteome</keyword>
<gene>
    <name evidence="1" type="ORF">LTS18_005541</name>
</gene>
<dbReference type="EMBL" id="JAWDJW010007652">
    <property type="protein sequence ID" value="KAK3061740.1"/>
    <property type="molecule type" value="Genomic_DNA"/>
</dbReference>